<gene>
    <name evidence="2" type="ORF">WN71_009945</name>
</gene>
<dbReference type="InterPro" id="IPR050766">
    <property type="entry name" value="Bact_Lucif_Oxidored"/>
</dbReference>
<dbReference type="STRING" id="1428628.WN71_009945"/>
<dbReference type="Proteomes" id="UP000034196">
    <property type="component" value="Unassembled WGS sequence"/>
</dbReference>
<evidence type="ECO:0000313" key="3">
    <source>
        <dbReference type="Proteomes" id="UP000034196"/>
    </source>
</evidence>
<name>A0A1J4P1K8_9ACTN</name>
<sequence length="347" mass="37618">MTDTTPATGTPRFRLGFLTHVQGRGDDLARTYRNAQDLFVAADELGFDVGWVAQHHVPLGGGGLSSPWTFLAHAAARTTRIRLGTAITVLPLEDPVRLAEDVATVDTLSGGRVEIGVGSGSDPTEYAAFGQDAARKRELTTEHLRLLRQALSGDEVRTPGFRIQPTPGDFESRIWQGVFSREGAAHAAAAGSHLLLNRAAYGYDEPTDAVQRPWADAFRAGWDRPRAPRIGLSRFVFPAKDRRTALSHIGDDVHRAALRMAAHGAFPAGLDADEALRRFHSFYGHPDEIVTALREEKVLPVATDLITQFNPAVPDHDAALRALELIATEVAPALGWKPRARTEPAGV</sequence>
<dbReference type="InterPro" id="IPR036661">
    <property type="entry name" value="Luciferase-like_sf"/>
</dbReference>
<dbReference type="PANTHER" id="PTHR30137">
    <property type="entry name" value="LUCIFERASE-LIKE MONOOXYGENASE"/>
    <property type="match status" value="1"/>
</dbReference>
<dbReference type="InterPro" id="IPR011251">
    <property type="entry name" value="Luciferase-like_dom"/>
</dbReference>
<dbReference type="GO" id="GO:0005829">
    <property type="term" value="C:cytosol"/>
    <property type="evidence" value="ECO:0007669"/>
    <property type="project" value="TreeGrafter"/>
</dbReference>
<dbReference type="OrthoDB" id="7903015at2"/>
<keyword evidence="2" id="KW-0503">Monooxygenase</keyword>
<dbReference type="GO" id="GO:0016705">
    <property type="term" value="F:oxidoreductase activity, acting on paired donors, with incorporation or reduction of molecular oxygen"/>
    <property type="evidence" value="ECO:0007669"/>
    <property type="project" value="InterPro"/>
</dbReference>
<reference evidence="2" key="1">
    <citation type="submission" date="2016-10" db="EMBL/GenBank/DDBJ databases">
        <title>Genome sequence of Streptomyces mangrovisoli MUSC 149.</title>
        <authorList>
            <person name="Lee L.-H."/>
            <person name="Ser H.-L."/>
        </authorList>
    </citation>
    <scope>NUCLEOTIDE SEQUENCE [LARGE SCALE GENOMIC DNA]</scope>
    <source>
        <strain evidence="2">MUSC 149</strain>
    </source>
</reference>
<dbReference type="GO" id="GO:0004497">
    <property type="term" value="F:monooxygenase activity"/>
    <property type="evidence" value="ECO:0007669"/>
    <property type="project" value="UniProtKB-KW"/>
</dbReference>
<keyword evidence="3" id="KW-1185">Reference proteome</keyword>
<evidence type="ECO:0000313" key="2">
    <source>
        <dbReference type="EMBL" id="OIJ68106.1"/>
    </source>
</evidence>
<protein>
    <submittedName>
        <fullName evidence="2">Monooxygenase</fullName>
    </submittedName>
</protein>
<dbReference type="RefSeq" id="WP_046584631.1">
    <property type="nucleotide sequence ID" value="NZ_LAVA02000019.1"/>
</dbReference>
<dbReference type="EMBL" id="LAVA02000019">
    <property type="protein sequence ID" value="OIJ68106.1"/>
    <property type="molecule type" value="Genomic_DNA"/>
</dbReference>
<feature type="domain" description="Luciferase-like" evidence="1">
    <location>
        <begin position="18"/>
        <end position="272"/>
    </location>
</feature>
<dbReference type="PANTHER" id="PTHR30137:SF15">
    <property type="entry name" value="BLL6902 PROTEIN"/>
    <property type="match status" value="1"/>
</dbReference>
<evidence type="ECO:0000259" key="1">
    <source>
        <dbReference type="Pfam" id="PF00296"/>
    </source>
</evidence>
<dbReference type="Gene3D" id="3.20.20.30">
    <property type="entry name" value="Luciferase-like domain"/>
    <property type="match status" value="1"/>
</dbReference>
<dbReference type="SUPFAM" id="SSF51679">
    <property type="entry name" value="Bacterial luciferase-like"/>
    <property type="match status" value="1"/>
</dbReference>
<organism evidence="2 3">
    <name type="scientific">Streptomyces mangrovisoli</name>
    <dbReference type="NCBI Taxonomy" id="1428628"/>
    <lineage>
        <taxon>Bacteria</taxon>
        <taxon>Bacillati</taxon>
        <taxon>Actinomycetota</taxon>
        <taxon>Actinomycetes</taxon>
        <taxon>Kitasatosporales</taxon>
        <taxon>Streptomycetaceae</taxon>
        <taxon>Streptomyces</taxon>
    </lineage>
</organism>
<comment type="caution">
    <text evidence="2">The sequence shown here is derived from an EMBL/GenBank/DDBJ whole genome shotgun (WGS) entry which is preliminary data.</text>
</comment>
<keyword evidence="2" id="KW-0560">Oxidoreductase</keyword>
<accession>A0A1J4P1K8</accession>
<dbReference type="Pfam" id="PF00296">
    <property type="entry name" value="Bac_luciferase"/>
    <property type="match status" value="1"/>
</dbReference>
<proteinExistence type="predicted"/>
<dbReference type="AlphaFoldDB" id="A0A1J4P1K8"/>